<keyword evidence="5 9" id="KW-0418">Kinase</keyword>
<keyword evidence="2 9" id="KW-0808">Transferase</keyword>
<keyword evidence="8 9" id="KW-0711">Selenium</keyword>
<keyword evidence="4 9" id="KW-0547">Nucleotide-binding</keyword>
<evidence type="ECO:0000256" key="5">
    <source>
        <dbReference type="ARBA" id="ARBA00022777"/>
    </source>
</evidence>
<dbReference type="SUPFAM" id="SSF55326">
    <property type="entry name" value="PurM N-terminal domain-like"/>
    <property type="match status" value="1"/>
</dbReference>
<dbReference type="InterPro" id="IPR036921">
    <property type="entry name" value="PurM-like_N_sf"/>
</dbReference>
<evidence type="ECO:0000259" key="10">
    <source>
        <dbReference type="Pfam" id="PF00586"/>
    </source>
</evidence>
<evidence type="ECO:0000256" key="1">
    <source>
        <dbReference type="ARBA" id="ARBA00008026"/>
    </source>
</evidence>
<gene>
    <name evidence="9" type="primary">selD</name>
    <name evidence="12" type="ORF">FC07_GL001579</name>
</gene>
<dbReference type="PATRIC" id="fig|1423726.3.peg.1638"/>
<feature type="site" description="Important for catalytic activity" evidence="9">
    <location>
        <position position="21"/>
    </location>
</feature>
<dbReference type="EC" id="2.7.9.3" evidence="9"/>
<dbReference type="Gene3D" id="3.90.650.10">
    <property type="entry name" value="PurM-like C-terminal domain"/>
    <property type="match status" value="1"/>
</dbReference>
<evidence type="ECO:0000256" key="6">
    <source>
        <dbReference type="ARBA" id="ARBA00022840"/>
    </source>
</evidence>
<organism evidence="12 13">
    <name type="scientific">Loigolactobacillus bifermentans DSM 20003</name>
    <dbReference type="NCBI Taxonomy" id="1423726"/>
    <lineage>
        <taxon>Bacteria</taxon>
        <taxon>Bacillati</taxon>
        <taxon>Bacillota</taxon>
        <taxon>Bacilli</taxon>
        <taxon>Lactobacillales</taxon>
        <taxon>Lactobacillaceae</taxon>
        <taxon>Loigolactobacillus</taxon>
    </lineage>
</organism>
<keyword evidence="6 9" id="KW-0067">ATP-binding</keyword>
<dbReference type="Proteomes" id="UP000051461">
    <property type="component" value="Unassembled WGS sequence"/>
</dbReference>
<feature type="domain" description="PurM-like C-terminal" evidence="11">
    <location>
        <begin position="169"/>
        <end position="339"/>
    </location>
</feature>
<comment type="similarity">
    <text evidence="1 9">Belongs to the selenophosphate synthase 1 family. Class I subfamily.</text>
</comment>
<comment type="caution">
    <text evidence="12">The sequence shown here is derived from an EMBL/GenBank/DDBJ whole genome shotgun (WGS) entry which is preliminary data.</text>
</comment>
<evidence type="ECO:0000256" key="8">
    <source>
        <dbReference type="ARBA" id="ARBA00023266"/>
    </source>
</evidence>
<dbReference type="CDD" id="cd02195">
    <property type="entry name" value="SelD"/>
    <property type="match status" value="1"/>
</dbReference>
<dbReference type="GO" id="GO:0000287">
    <property type="term" value="F:magnesium ion binding"/>
    <property type="evidence" value="ECO:0007669"/>
    <property type="project" value="UniProtKB-UniRule"/>
</dbReference>
<feature type="binding site" description="in other chain" evidence="9">
    <location>
        <position position="69"/>
    </location>
    <ligand>
        <name>ATP</name>
        <dbReference type="ChEBI" id="CHEBI:30616"/>
        <note>ligand shared between dimeric partners</note>
    </ligand>
</feature>
<evidence type="ECO:0000256" key="9">
    <source>
        <dbReference type="HAMAP-Rule" id="MF_00625"/>
    </source>
</evidence>
<keyword evidence="3 9" id="KW-0479">Metal-binding</keyword>
<dbReference type="STRING" id="1423726.FC07_GL001579"/>
<dbReference type="InterPro" id="IPR023061">
    <property type="entry name" value="SelD_I"/>
</dbReference>
<feature type="binding site" description="in other chain" evidence="9">
    <location>
        <begin position="49"/>
        <end position="51"/>
    </location>
    <ligand>
        <name>ATP</name>
        <dbReference type="ChEBI" id="CHEBI:30616"/>
        <note>ligand shared between dimeric partners</note>
    </ligand>
</feature>
<dbReference type="InterPro" id="IPR016188">
    <property type="entry name" value="PurM-like_N"/>
</dbReference>
<dbReference type="PANTHER" id="PTHR10256:SF0">
    <property type="entry name" value="INACTIVE SELENIDE, WATER DIKINASE-LIKE PROTEIN-RELATED"/>
    <property type="match status" value="1"/>
</dbReference>
<feature type="domain" description="PurM-like N-terminal" evidence="10">
    <location>
        <begin position="51"/>
        <end position="157"/>
    </location>
</feature>
<name>A0A0R1GK37_9LACO</name>
<sequence length="349" mass="37055">MTETAKFAAEQLIVCGGCNAKMGPGNLADILAKLPANKRDDALLVGYDTTDDAAVYQIDAETALIQTLDFFPSMVNDPYLFGKIAATNALSDVFAMGGDVLTALNIVCFPEDMNRHILEKILQGGQEKVKEAGGILAGGHSIHDRLPKYGLAVTGKVAPNQILRNDTVRPGDALILTKPLGVGIVTTSYNAGAASEAAFQQAVDSMQTLNKYAADVLKQHQVTSCTDVTGFGLAGHLSEMLHGQLQATIEAVDLPMIPDAYTCAEEFLVTAGGQRNRNFLQDKIKFELDDYALEEIVYDPQTSGGLLASVPADQVATVVADLKQAGVTANCIGRVTEKAADDPIEIIVK</sequence>
<comment type="subunit">
    <text evidence="9">Homodimer.</text>
</comment>
<dbReference type="RefSeq" id="WP_057905618.1">
    <property type="nucleotide sequence ID" value="NZ_AZDA01000133.1"/>
</dbReference>
<dbReference type="GO" id="GO:0016260">
    <property type="term" value="P:selenocysteine biosynthetic process"/>
    <property type="evidence" value="ECO:0007669"/>
    <property type="project" value="InterPro"/>
</dbReference>
<dbReference type="Gene3D" id="3.30.1330.10">
    <property type="entry name" value="PurM-like, N-terminal domain"/>
    <property type="match status" value="1"/>
</dbReference>
<comment type="catalytic activity">
    <reaction evidence="9">
        <text>hydrogenselenide + ATP + H2O = selenophosphate + AMP + phosphate + 2 H(+)</text>
        <dbReference type="Rhea" id="RHEA:18737"/>
        <dbReference type="ChEBI" id="CHEBI:15377"/>
        <dbReference type="ChEBI" id="CHEBI:15378"/>
        <dbReference type="ChEBI" id="CHEBI:16144"/>
        <dbReference type="ChEBI" id="CHEBI:29317"/>
        <dbReference type="ChEBI" id="CHEBI:30616"/>
        <dbReference type="ChEBI" id="CHEBI:43474"/>
        <dbReference type="ChEBI" id="CHEBI:456215"/>
        <dbReference type="EC" id="2.7.9.3"/>
    </reaction>
</comment>
<feature type="binding site" evidence="9">
    <location>
        <position position="52"/>
    </location>
    <ligand>
        <name>Mg(2+)</name>
        <dbReference type="ChEBI" id="CHEBI:18420"/>
    </ligand>
</feature>
<feature type="binding site" evidence="9">
    <location>
        <begin position="139"/>
        <end position="141"/>
    </location>
    <ligand>
        <name>ATP</name>
        <dbReference type="ChEBI" id="CHEBI:30616"/>
        <note>ligand shared between dimeric partners</note>
    </ligand>
</feature>
<dbReference type="NCBIfam" id="TIGR00476">
    <property type="entry name" value="selD"/>
    <property type="match status" value="1"/>
</dbReference>
<dbReference type="PIRSF" id="PIRSF036407">
    <property type="entry name" value="Selenphspht_syn"/>
    <property type="match status" value="1"/>
</dbReference>
<dbReference type="OrthoDB" id="9772934at2"/>
<evidence type="ECO:0000256" key="3">
    <source>
        <dbReference type="ARBA" id="ARBA00022723"/>
    </source>
</evidence>
<evidence type="ECO:0000259" key="11">
    <source>
        <dbReference type="Pfam" id="PF02769"/>
    </source>
</evidence>
<accession>A0A0R1GK37</accession>
<evidence type="ECO:0000313" key="13">
    <source>
        <dbReference type="Proteomes" id="UP000051461"/>
    </source>
</evidence>
<dbReference type="GO" id="GO:0005737">
    <property type="term" value="C:cytoplasm"/>
    <property type="evidence" value="ECO:0007669"/>
    <property type="project" value="TreeGrafter"/>
</dbReference>
<evidence type="ECO:0000256" key="7">
    <source>
        <dbReference type="ARBA" id="ARBA00022842"/>
    </source>
</evidence>
<feature type="binding site" description="in other chain" evidence="9">
    <location>
        <position position="92"/>
    </location>
    <ligand>
        <name>ATP</name>
        <dbReference type="ChEBI" id="CHEBI:30616"/>
        <note>ligand shared between dimeric partners</note>
    </ligand>
</feature>
<dbReference type="InterPro" id="IPR004536">
    <property type="entry name" value="SPS/SelD"/>
</dbReference>
<comment type="cofactor">
    <cofactor evidence="9">
        <name>Mg(2+)</name>
        <dbReference type="ChEBI" id="CHEBI:18420"/>
    </cofactor>
    <text evidence="9">Binds 1 Mg(2+) ion per monomer.</text>
</comment>
<dbReference type="Pfam" id="PF02769">
    <property type="entry name" value="AIRS_C"/>
    <property type="match status" value="1"/>
</dbReference>
<feature type="active site" evidence="9">
    <location>
        <position position="18"/>
    </location>
</feature>
<dbReference type="InterPro" id="IPR010918">
    <property type="entry name" value="PurM-like_C_dom"/>
</dbReference>
<keyword evidence="7 9" id="KW-0460">Magnesium</keyword>
<comment type="function">
    <text evidence="9">Synthesizes selenophosphate from selenide and ATP.</text>
</comment>
<dbReference type="InterPro" id="IPR036676">
    <property type="entry name" value="PurM-like_C_sf"/>
</dbReference>
<dbReference type="SUPFAM" id="SSF56042">
    <property type="entry name" value="PurM C-terminal domain-like"/>
    <property type="match status" value="1"/>
</dbReference>
<dbReference type="FunFam" id="3.30.1330.10:FF:000003">
    <property type="entry name" value="Selenide, water dikinase"/>
    <property type="match status" value="1"/>
</dbReference>
<dbReference type="PANTHER" id="PTHR10256">
    <property type="entry name" value="SELENIDE, WATER DIKINASE"/>
    <property type="match status" value="1"/>
</dbReference>
<keyword evidence="13" id="KW-1185">Reference proteome</keyword>
<dbReference type="HAMAP" id="MF_00625">
    <property type="entry name" value="SelD"/>
    <property type="match status" value="1"/>
</dbReference>
<protein>
    <recommendedName>
        <fullName evidence="9">Selenide, water dikinase</fullName>
        <ecNumber evidence="9">2.7.9.3</ecNumber>
    </recommendedName>
    <alternativeName>
        <fullName evidence="9">Selenium donor protein</fullName>
    </alternativeName>
    <alternativeName>
        <fullName evidence="9">Selenophosphate synthase</fullName>
    </alternativeName>
</protein>
<evidence type="ECO:0000256" key="2">
    <source>
        <dbReference type="ARBA" id="ARBA00022679"/>
    </source>
</evidence>
<dbReference type="EMBL" id="AZDA01000133">
    <property type="protein sequence ID" value="KRK32835.1"/>
    <property type="molecule type" value="Genomic_DNA"/>
</dbReference>
<feature type="binding site" evidence="9">
    <location>
        <position position="227"/>
    </location>
    <ligand>
        <name>Mg(2+)</name>
        <dbReference type="ChEBI" id="CHEBI:18420"/>
    </ligand>
</feature>
<feature type="binding site" evidence="9">
    <location>
        <position position="92"/>
    </location>
    <ligand>
        <name>Mg(2+)</name>
        <dbReference type="ChEBI" id="CHEBI:18420"/>
    </ligand>
</feature>
<evidence type="ECO:0000313" key="12">
    <source>
        <dbReference type="EMBL" id="KRK32835.1"/>
    </source>
</evidence>
<proteinExistence type="inferred from homology"/>
<reference evidence="12 13" key="1">
    <citation type="journal article" date="2015" name="Genome Announc.">
        <title>Expanding the biotechnology potential of lactobacilli through comparative genomics of 213 strains and associated genera.</title>
        <authorList>
            <person name="Sun Z."/>
            <person name="Harris H.M."/>
            <person name="McCann A."/>
            <person name="Guo C."/>
            <person name="Argimon S."/>
            <person name="Zhang W."/>
            <person name="Yang X."/>
            <person name="Jeffery I.B."/>
            <person name="Cooney J.C."/>
            <person name="Kagawa T.F."/>
            <person name="Liu W."/>
            <person name="Song Y."/>
            <person name="Salvetti E."/>
            <person name="Wrobel A."/>
            <person name="Rasinkangas P."/>
            <person name="Parkhill J."/>
            <person name="Rea M.C."/>
            <person name="O'Sullivan O."/>
            <person name="Ritari J."/>
            <person name="Douillard F.P."/>
            <person name="Paul Ross R."/>
            <person name="Yang R."/>
            <person name="Briner A.E."/>
            <person name="Felis G.E."/>
            <person name="de Vos W.M."/>
            <person name="Barrangou R."/>
            <person name="Klaenhammer T.R."/>
            <person name="Caufield P.W."/>
            <person name="Cui Y."/>
            <person name="Zhang H."/>
            <person name="O'Toole P.W."/>
        </authorList>
    </citation>
    <scope>NUCLEOTIDE SEQUENCE [LARGE SCALE GENOMIC DNA]</scope>
    <source>
        <strain evidence="12 13">DSM 20003</strain>
    </source>
</reference>
<dbReference type="NCBIfam" id="NF002098">
    <property type="entry name" value="PRK00943.1"/>
    <property type="match status" value="1"/>
</dbReference>
<dbReference type="AlphaFoldDB" id="A0A0R1GK37"/>
<dbReference type="GO" id="GO:0005524">
    <property type="term" value="F:ATP binding"/>
    <property type="evidence" value="ECO:0007669"/>
    <property type="project" value="UniProtKB-UniRule"/>
</dbReference>
<dbReference type="GO" id="GO:0004756">
    <property type="term" value="F:selenide, water dikinase activity"/>
    <property type="evidence" value="ECO:0007669"/>
    <property type="project" value="UniProtKB-UniRule"/>
</dbReference>
<evidence type="ECO:0000256" key="4">
    <source>
        <dbReference type="ARBA" id="ARBA00022741"/>
    </source>
</evidence>
<feature type="binding site" description="in other chain" evidence="9">
    <location>
        <position position="21"/>
    </location>
    <ligand>
        <name>ATP</name>
        <dbReference type="ChEBI" id="CHEBI:30616"/>
        <note>ligand shared between dimeric partners</note>
    </ligand>
</feature>
<dbReference type="Pfam" id="PF00586">
    <property type="entry name" value="AIRS"/>
    <property type="match status" value="1"/>
</dbReference>